<dbReference type="GO" id="GO:0009055">
    <property type="term" value="F:electron transfer activity"/>
    <property type="evidence" value="ECO:0007669"/>
    <property type="project" value="InterPro"/>
</dbReference>
<evidence type="ECO:0000313" key="8">
    <source>
        <dbReference type="Proteomes" id="UP000093100"/>
    </source>
</evidence>
<keyword evidence="1 4" id="KW-0349">Heme</keyword>
<protein>
    <submittedName>
        <fullName evidence="7">Cytochrome C protein</fullName>
    </submittedName>
</protein>
<dbReference type="InterPro" id="IPR009056">
    <property type="entry name" value="Cyt_c-like_dom"/>
</dbReference>
<gene>
    <name evidence="7" type="ORF">CFT12S02225_04205</name>
</gene>
<evidence type="ECO:0000256" key="2">
    <source>
        <dbReference type="ARBA" id="ARBA00022723"/>
    </source>
</evidence>
<feature type="domain" description="Cytochrome c" evidence="6">
    <location>
        <begin position="48"/>
        <end position="141"/>
    </location>
</feature>
<organism evidence="7 8">
    <name type="scientific">Campylobacter fetus subsp. testudinum</name>
    <dbReference type="NCBI Taxonomy" id="1507806"/>
    <lineage>
        <taxon>Bacteria</taxon>
        <taxon>Pseudomonadati</taxon>
        <taxon>Campylobacterota</taxon>
        <taxon>Epsilonproteobacteria</taxon>
        <taxon>Campylobacterales</taxon>
        <taxon>Campylobacteraceae</taxon>
        <taxon>Campylobacter</taxon>
    </lineage>
</organism>
<evidence type="ECO:0000256" key="5">
    <source>
        <dbReference type="SAM" id="SignalP"/>
    </source>
</evidence>
<dbReference type="InterPro" id="IPR036909">
    <property type="entry name" value="Cyt_c-like_dom_sf"/>
</dbReference>
<evidence type="ECO:0000259" key="6">
    <source>
        <dbReference type="PROSITE" id="PS51007"/>
    </source>
</evidence>
<dbReference type="InterPro" id="IPR015170">
    <property type="entry name" value="DUF1924_SHP"/>
</dbReference>
<reference evidence="7 8" key="1">
    <citation type="journal article" date="2016" name="Genome Biol. Evol.">
        <title>Comparative Genomics of Campylobacter fetus from Reptiles and Mammals Reveals Divergent Evolution in Host-Associated Lineages.</title>
        <authorList>
            <person name="Gilbert M.J."/>
            <person name="Miller W.G."/>
            <person name="Yee E."/>
            <person name="Zomer A.L."/>
            <person name="van der Graaf-van Bloois L."/>
            <person name="Fitzgerald C."/>
            <person name="Forbes K.J."/>
            <person name="Meric G."/>
            <person name="Sheppard S.K."/>
            <person name="Wagenaar J.A."/>
            <person name="Duim B."/>
        </authorList>
    </citation>
    <scope>NUCLEOTIDE SEQUENCE [LARGE SCALE GENOMIC DNA]</scope>
    <source>
        <strain evidence="7 8">12S02225-3</strain>
    </source>
</reference>
<dbReference type="Gene3D" id="1.10.760.10">
    <property type="entry name" value="Cytochrome c-like domain"/>
    <property type="match status" value="1"/>
</dbReference>
<name>A0AAX0HBE8_CAMFE</name>
<dbReference type="SUPFAM" id="SSF46626">
    <property type="entry name" value="Cytochrome c"/>
    <property type="match status" value="1"/>
</dbReference>
<evidence type="ECO:0000313" key="7">
    <source>
        <dbReference type="EMBL" id="OCR90698.1"/>
    </source>
</evidence>
<evidence type="ECO:0000256" key="4">
    <source>
        <dbReference type="PROSITE-ProRule" id="PRU00433"/>
    </source>
</evidence>
<evidence type="ECO:0000256" key="3">
    <source>
        <dbReference type="ARBA" id="ARBA00023004"/>
    </source>
</evidence>
<dbReference type="EMBL" id="LFLK01000004">
    <property type="protein sequence ID" value="OCR90698.1"/>
    <property type="molecule type" value="Genomic_DNA"/>
</dbReference>
<dbReference type="AlphaFoldDB" id="A0AAX0HBE8"/>
<keyword evidence="2 4" id="KW-0479">Metal-binding</keyword>
<feature type="chain" id="PRO_5043993133" evidence="5">
    <location>
        <begin position="21"/>
        <end position="141"/>
    </location>
</feature>
<evidence type="ECO:0000256" key="1">
    <source>
        <dbReference type="ARBA" id="ARBA00022617"/>
    </source>
</evidence>
<comment type="caution">
    <text evidence="7">The sequence shown here is derived from an EMBL/GenBank/DDBJ whole genome shotgun (WGS) entry which is preliminary data.</text>
</comment>
<accession>A0AAX0HBE8</accession>
<sequence>MKKIAYMLACACMISSATFGAELNTQMKAYIDSLKAESLKNDENFKDFDAARGEVIFKTKNIGKDNQLLSCESCHGSDLTKSANNVFTNKTLEPLSPNANSSRLTDVKDVQKWLKRNFKDVYQREGTPLEKGDVLYYILSK</sequence>
<dbReference type="PROSITE" id="PS51007">
    <property type="entry name" value="CYTC"/>
    <property type="match status" value="1"/>
</dbReference>
<dbReference type="Proteomes" id="UP000093100">
    <property type="component" value="Unassembled WGS sequence"/>
</dbReference>
<dbReference type="RefSeq" id="WP_065840996.1">
    <property type="nucleotide sequence ID" value="NZ_LFLK01000004.1"/>
</dbReference>
<feature type="signal peptide" evidence="5">
    <location>
        <begin position="1"/>
        <end position="20"/>
    </location>
</feature>
<dbReference type="GO" id="GO:0020037">
    <property type="term" value="F:heme binding"/>
    <property type="evidence" value="ECO:0007669"/>
    <property type="project" value="InterPro"/>
</dbReference>
<keyword evidence="3 4" id="KW-0408">Iron</keyword>
<dbReference type="GO" id="GO:0046872">
    <property type="term" value="F:metal ion binding"/>
    <property type="evidence" value="ECO:0007669"/>
    <property type="project" value="UniProtKB-KW"/>
</dbReference>
<proteinExistence type="predicted"/>
<dbReference type="Pfam" id="PF09086">
    <property type="entry name" value="DUF1924"/>
    <property type="match status" value="1"/>
</dbReference>
<keyword evidence="5" id="KW-0732">Signal</keyword>